<evidence type="ECO:0000256" key="2">
    <source>
        <dbReference type="SAM" id="MobiDB-lite"/>
    </source>
</evidence>
<feature type="compositionally biased region" description="Polar residues" evidence="2">
    <location>
        <begin position="871"/>
        <end position="883"/>
    </location>
</feature>
<feature type="compositionally biased region" description="Basic residues" evidence="2">
    <location>
        <begin position="104"/>
        <end position="113"/>
    </location>
</feature>
<dbReference type="Gene3D" id="3.30.160.60">
    <property type="entry name" value="Classic Zinc Finger"/>
    <property type="match status" value="10"/>
</dbReference>
<reference evidence="4 5" key="1">
    <citation type="submission" date="2022-12" db="EMBL/GenBank/DDBJ databases">
        <title>Chromosome-level genome of Tegillarca granosa.</title>
        <authorList>
            <person name="Kim J."/>
        </authorList>
    </citation>
    <scope>NUCLEOTIDE SEQUENCE [LARGE SCALE GENOMIC DNA]</scope>
    <source>
        <strain evidence="4">Teg-2019</strain>
        <tissue evidence="4">Adductor muscle</tissue>
    </source>
</reference>
<dbReference type="SUPFAM" id="SSF57667">
    <property type="entry name" value="beta-beta-alpha zinc fingers"/>
    <property type="match status" value="7"/>
</dbReference>
<name>A0ABQ9EIE1_TEGGR</name>
<feature type="domain" description="C2H2-type" evidence="3">
    <location>
        <begin position="668"/>
        <end position="695"/>
    </location>
</feature>
<organism evidence="4 5">
    <name type="scientific">Tegillarca granosa</name>
    <name type="common">Malaysian cockle</name>
    <name type="synonym">Anadara granosa</name>
    <dbReference type="NCBI Taxonomy" id="220873"/>
    <lineage>
        <taxon>Eukaryota</taxon>
        <taxon>Metazoa</taxon>
        <taxon>Spiralia</taxon>
        <taxon>Lophotrochozoa</taxon>
        <taxon>Mollusca</taxon>
        <taxon>Bivalvia</taxon>
        <taxon>Autobranchia</taxon>
        <taxon>Pteriomorphia</taxon>
        <taxon>Arcoida</taxon>
        <taxon>Arcoidea</taxon>
        <taxon>Arcidae</taxon>
        <taxon>Tegillarca</taxon>
    </lineage>
</organism>
<protein>
    <recommendedName>
        <fullName evidence="3">C2H2-type domain-containing protein</fullName>
    </recommendedName>
</protein>
<feature type="domain" description="C2H2-type" evidence="3">
    <location>
        <begin position="782"/>
        <end position="810"/>
    </location>
</feature>
<feature type="region of interest" description="Disordered" evidence="2">
    <location>
        <begin position="827"/>
        <end position="850"/>
    </location>
</feature>
<feature type="domain" description="C2H2-type" evidence="3">
    <location>
        <begin position="640"/>
        <end position="667"/>
    </location>
</feature>
<dbReference type="PROSITE" id="PS00028">
    <property type="entry name" value="ZINC_FINGER_C2H2_1"/>
    <property type="match status" value="13"/>
</dbReference>
<keyword evidence="1" id="KW-0862">Zinc</keyword>
<dbReference type="PANTHER" id="PTHR46451:SF1">
    <property type="entry name" value="RAS-RESPONSIVE ELEMENT-BINDING PROTEIN 1"/>
    <property type="match status" value="1"/>
</dbReference>
<dbReference type="PANTHER" id="PTHR46451">
    <property type="entry name" value="RAS-RESPONSIVE ELEMENT-BINDING PROTEIN 1"/>
    <property type="match status" value="1"/>
</dbReference>
<evidence type="ECO:0000259" key="3">
    <source>
        <dbReference type="PROSITE" id="PS50157"/>
    </source>
</evidence>
<feature type="compositionally biased region" description="Basic and acidic residues" evidence="2">
    <location>
        <begin position="1118"/>
        <end position="1130"/>
    </location>
</feature>
<keyword evidence="5" id="KW-1185">Reference proteome</keyword>
<evidence type="ECO:0000256" key="1">
    <source>
        <dbReference type="PROSITE-ProRule" id="PRU00042"/>
    </source>
</evidence>
<accession>A0ABQ9EIE1</accession>
<dbReference type="InterPro" id="IPR052795">
    <property type="entry name" value="RREB1"/>
</dbReference>
<dbReference type="Pfam" id="PF00096">
    <property type="entry name" value="zf-C2H2"/>
    <property type="match status" value="4"/>
</dbReference>
<feature type="region of interest" description="Disordered" evidence="2">
    <location>
        <begin position="1111"/>
        <end position="1174"/>
    </location>
</feature>
<feature type="compositionally biased region" description="Basic and acidic residues" evidence="2">
    <location>
        <begin position="921"/>
        <end position="932"/>
    </location>
</feature>
<feature type="domain" description="C2H2-type" evidence="3">
    <location>
        <begin position="68"/>
        <end position="95"/>
    </location>
</feature>
<feature type="domain" description="C2H2-type" evidence="3">
    <location>
        <begin position="301"/>
        <end position="329"/>
    </location>
</feature>
<feature type="domain" description="C2H2-type" evidence="3">
    <location>
        <begin position="696"/>
        <end position="724"/>
    </location>
</feature>
<feature type="region of interest" description="Disordered" evidence="2">
    <location>
        <begin position="94"/>
        <end position="113"/>
    </location>
</feature>
<dbReference type="InterPro" id="IPR036236">
    <property type="entry name" value="Znf_C2H2_sf"/>
</dbReference>
<dbReference type="PROSITE" id="PS50157">
    <property type="entry name" value="ZINC_FINGER_C2H2_2"/>
    <property type="match status" value="13"/>
</dbReference>
<dbReference type="Pfam" id="PF13909">
    <property type="entry name" value="zf-H2C2_5"/>
    <property type="match status" value="1"/>
</dbReference>
<evidence type="ECO:0000313" key="5">
    <source>
        <dbReference type="Proteomes" id="UP001217089"/>
    </source>
</evidence>
<dbReference type="Proteomes" id="UP001217089">
    <property type="component" value="Unassembled WGS sequence"/>
</dbReference>
<dbReference type="EMBL" id="JARBDR010000917">
    <property type="protein sequence ID" value="KAJ8303327.1"/>
    <property type="molecule type" value="Genomic_DNA"/>
</dbReference>
<feature type="region of interest" description="Disordered" evidence="2">
    <location>
        <begin position="234"/>
        <end position="269"/>
    </location>
</feature>
<feature type="domain" description="C2H2-type" evidence="3">
    <location>
        <begin position="377"/>
        <end position="404"/>
    </location>
</feature>
<feature type="compositionally biased region" description="Low complexity" evidence="2">
    <location>
        <begin position="947"/>
        <end position="956"/>
    </location>
</feature>
<gene>
    <name evidence="4" type="ORF">KUTeg_019723</name>
</gene>
<keyword evidence="1" id="KW-0863">Zinc-finger</keyword>
<evidence type="ECO:0000313" key="4">
    <source>
        <dbReference type="EMBL" id="KAJ8303327.1"/>
    </source>
</evidence>
<proteinExistence type="predicted"/>
<feature type="region of interest" description="Disordered" evidence="2">
    <location>
        <begin position="1058"/>
        <end position="1084"/>
    </location>
</feature>
<keyword evidence="1" id="KW-0479">Metal-binding</keyword>
<feature type="region of interest" description="Disordered" evidence="2">
    <location>
        <begin position="862"/>
        <end position="885"/>
    </location>
</feature>
<feature type="domain" description="C2H2-type" evidence="3">
    <location>
        <begin position="1227"/>
        <end position="1254"/>
    </location>
</feature>
<feature type="region of interest" description="Disordered" evidence="2">
    <location>
        <begin position="606"/>
        <end position="632"/>
    </location>
</feature>
<feature type="domain" description="C2H2-type" evidence="3">
    <location>
        <begin position="274"/>
        <end position="296"/>
    </location>
</feature>
<dbReference type="SMART" id="SM00355">
    <property type="entry name" value="ZnF_C2H2"/>
    <property type="match status" value="15"/>
</dbReference>
<comment type="caution">
    <text evidence="4">The sequence shown here is derived from an EMBL/GenBank/DDBJ whole genome shotgun (WGS) entry which is preliminary data.</text>
</comment>
<feature type="domain" description="C2H2-type" evidence="3">
    <location>
        <begin position="26"/>
        <end position="53"/>
    </location>
</feature>
<dbReference type="InterPro" id="IPR013087">
    <property type="entry name" value="Znf_C2H2_type"/>
</dbReference>
<sequence>MSFIRKNGTGIFQILPVATDKGDSRYICPICQEVLATDHDLTVHIRTHNNNNNSNQTNSSQINSERPFKCKICKMSFTTNGNMHRHSRIHAKETDVNSVGNKSNQRRKNSWKPKIHFYVPPNSSTPEANLPVQHISGEVTPDFKTQSFTYGETSTPNEKVFPGVKRTFNFVDCSPDWSLPSAKRHYFGPNFSSELSKHLKGEISLESKDLAGAGKILPFQSHQTEQLLATKLQNSNSFPLQDHRPNKDKENLLNVPGQQNNQQSADEDKETDQLHCPVCNKAFLCKYGLETHMETHPESSLKCYLCHMSFPTRRGLSMHRLLVHSKSKSSESEEEKAAVVGFYDLSFIDFAVKKFSLVAKSWCEDNSRKSSSAYHNFVCKECMKAFPCKSALILHQHTHTPEKTAQCPLCECDFMDSQQLHVHMVKHISDKAFDDLQQQTSADKENLDPQNMCQQDFLGMVGLTTTKEYGTGKSPIKEEKGKKKESSILNVEKSENNDYFAKLGQVFSSTVPPIHPFFKQADEMPKDFAEFQKMLQTAAAQGLMPMQSQMGALFPGMEHLAQMNPSQFAAFMPSMFPFGLAPNMPGFSAMAAAMMTNASMMHALSNHNLSSPLPTPPPSSDGGSGGSGSSGDMADQKCSFPCKYCDMVFPNYRMLKGHTRTHLGLSPYKCNLCSYSSADKSTLIRHLRTHNGERPFQCRVCDFAFTTKANCERHVRKKHGKNSKDDIEGAIGYNKYVIDSSNAVDSFHSPDTVCKYCGVDFKFFRALKHHLRSHSSCRQKPFMCTRCDVGFSSKANCVRHLQKQHSEISQNQIESYIHVNEPALAMDDGENSTGDSVSDDGYPLDTSGRGIDGQSLLAEKLAPPPAAHSTPRMSITPTDSRQGSPLLMKKEPVFIKSEPVESLDDKPLDFSVKQNEMAAKHNGDLDVKHSEGTDEIPMDLTMKKSDSSSSLSSKSSKASHHSKVHYDSNHFQCQFCPMGFSTYRLLDRHMWHHHTNLAGMLEAKPLFTPGYHPSLSSDLPTLGGNLKLPLKPPVSYDQNQSKSELASMKRSDLLSKLPNILQKKKNRDVGSPVNNFMSGSDSSSDLASVKKMLDATHPHKFKAFFNESMADSDISSQGDDRTFDDSRLDDPDMPEISESESGLSIHQDASDEPPVLSPSARGDNDSSDGKCDEDMPEIMNQVRELVKHVDKFKNESRSSTPRSLESLDSKNLLKKKRNSYADSPHKLSCPYCTRTFPWVSSLTRHLLTHTGQKPFKCPRCPVTFSTKSNRERHLIRKHGVNMLDPLSRQTMDRPYKCHLCVFSSFSTQGNLLKHYKERHAGCTLP</sequence>
<feature type="region of interest" description="Disordered" evidence="2">
    <location>
        <begin position="1191"/>
        <end position="1210"/>
    </location>
</feature>
<feature type="domain" description="C2H2-type" evidence="3">
    <location>
        <begin position="752"/>
        <end position="779"/>
    </location>
</feature>
<feature type="domain" description="C2H2-type" evidence="3">
    <location>
        <begin position="971"/>
        <end position="999"/>
    </location>
</feature>
<feature type="domain" description="C2H2-type" evidence="3">
    <location>
        <begin position="405"/>
        <end position="432"/>
    </location>
</feature>
<feature type="region of interest" description="Disordered" evidence="2">
    <location>
        <begin position="921"/>
        <end position="956"/>
    </location>
</feature>
<feature type="compositionally biased region" description="Basic and acidic residues" evidence="2">
    <location>
        <begin position="241"/>
        <end position="251"/>
    </location>
</feature>
<feature type="compositionally biased region" description="Basic and acidic residues" evidence="2">
    <location>
        <begin position="1162"/>
        <end position="1173"/>
    </location>
</feature>